<feature type="domain" description="VWFA" evidence="2">
    <location>
        <begin position="101"/>
        <end position="274"/>
    </location>
</feature>
<proteinExistence type="predicted"/>
<dbReference type="CDD" id="cd01450">
    <property type="entry name" value="vWFA_subfamily_ECM"/>
    <property type="match status" value="1"/>
</dbReference>
<keyword evidence="3" id="KW-1185">Reference proteome</keyword>
<dbReference type="WBParaSite" id="PSAMB.scaffold1909size26767.g15465.t1">
    <property type="protein sequence ID" value="PSAMB.scaffold1909size26767.g15465.t1"/>
    <property type="gene ID" value="PSAMB.scaffold1909size26767.g15465"/>
</dbReference>
<dbReference type="InterPro" id="IPR050525">
    <property type="entry name" value="ECM_Assembly_Org"/>
</dbReference>
<evidence type="ECO:0000313" key="3">
    <source>
        <dbReference type="Proteomes" id="UP000887566"/>
    </source>
</evidence>
<reference evidence="4" key="1">
    <citation type="submission" date="2022-11" db="UniProtKB">
        <authorList>
            <consortium name="WormBaseParasite"/>
        </authorList>
    </citation>
    <scope>IDENTIFICATION</scope>
</reference>
<evidence type="ECO:0000256" key="1">
    <source>
        <dbReference type="SAM" id="Phobius"/>
    </source>
</evidence>
<dbReference type="Gene3D" id="3.40.50.410">
    <property type="entry name" value="von Willebrand factor, type A domain"/>
    <property type="match status" value="1"/>
</dbReference>
<dbReference type="Pfam" id="PF01275">
    <property type="entry name" value="Myelin_PLP"/>
    <property type="match status" value="1"/>
</dbReference>
<protein>
    <submittedName>
        <fullName evidence="4">VWFA domain-containing protein</fullName>
    </submittedName>
</protein>
<dbReference type="InterPro" id="IPR001614">
    <property type="entry name" value="Myelin_PLP"/>
</dbReference>
<evidence type="ECO:0000313" key="4">
    <source>
        <dbReference type="WBParaSite" id="PSAMB.scaffold1909size26767.g15465.t1"/>
    </source>
</evidence>
<dbReference type="SMART" id="SM00327">
    <property type="entry name" value="VWA"/>
    <property type="match status" value="1"/>
</dbReference>
<dbReference type="Proteomes" id="UP000887566">
    <property type="component" value="Unplaced"/>
</dbReference>
<dbReference type="PANTHER" id="PTHR24020:SF20">
    <property type="entry name" value="PH DOMAIN-CONTAINING PROTEIN"/>
    <property type="match status" value="1"/>
</dbReference>
<feature type="transmembrane region" description="Helical" evidence="1">
    <location>
        <begin position="54"/>
        <end position="74"/>
    </location>
</feature>
<dbReference type="PRINTS" id="PR00453">
    <property type="entry name" value="VWFADOMAIN"/>
</dbReference>
<dbReference type="InterPro" id="IPR036465">
    <property type="entry name" value="vWFA_dom_sf"/>
</dbReference>
<feature type="transmembrane region" description="Helical" evidence="1">
    <location>
        <begin position="12"/>
        <end position="34"/>
    </location>
</feature>
<keyword evidence="1" id="KW-1133">Transmembrane helix</keyword>
<dbReference type="GO" id="GO:0016020">
    <property type="term" value="C:membrane"/>
    <property type="evidence" value="ECO:0007669"/>
    <property type="project" value="InterPro"/>
</dbReference>
<dbReference type="PROSITE" id="PS50234">
    <property type="entry name" value="VWFA"/>
    <property type="match status" value="1"/>
</dbReference>
<dbReference type="SUPFAM" id="SSF53300">
    <property type="entry name" value="vWA-like"/>
    <property type="match status" value="1"/>
</dbReference>
<dbReference type="Pfam" id="PF00092">
    <property type="entry name" value="VWA"/>
    <property type="match status" value="1"/>
</dbReference>
<dbReference type="InterPro" id="IPR002035">
    <property type="entry name" value="VWF_A"/>
</dbReference>
<feature type="transmembrane region" description="Helical" evidence="1">
    <location>
        <begin position="398"/>
        <end position="421"/>
    </location>
</feature>
<organism evidence="3 4">
    <name type="scientific">Plectus sambesii</name>
    <dbReference type="NCBI Taxonomy" id="2011161"/>
    <lineage>
        <taxon>Eukaryota</taxon>
        <taxon>Metazoa</taxon>
        <taxon>Ecdysozoa</taxon>
        <taxon>Nematoda</taxon>
        <taxon>Chromadorea</taxon>
        <taxon>Plectida</taxon>
        <taxon>Plectina</taxon>
        <taxon>Plectoidea</taxon>
        <taxon>Plectidae</taxon>
        <taxon>Plectus</taxon>
    </lineage>
</organism>
<dbReference type="AlphaFoldDB" id="A0A914VHM6"/>
<dbReference type="PANTHER" id="PTHR24020">
    <property type="entry name" value="COLLAGEN ALPHA"/>
    <property type="match status" value="1"/>
</dbReference>
<keyword evidence="1" id="KW-0812">Transmembrane</keyword>
<name>A0A914VHM6_9BILA</name>
<keyword evidence="1" id="KW-0472">Membrane</keyword>
<feature type="transmembrane region" description="Helical" evidence="1">
    <location>
        <begin position="310"/>
        <end position="337"/>
    </location>
</feature>
<accession>A0A914VHM6</accession>
<sequence>MTLLSSCPPRAPLVALLISLFGCYGYCILFHRAVEGFSAQLSTLLSTEEFKPHLFVYLVAITLTSAVAFFYMALSRCPCAIIKCGDLTTASERSPTVAACDFVLVVDQSASIVDNDYKLAKKFAADLTLHMRIGQAKSKSQVGMVLFDRSAQVAFYLNSFTSNAAVYDAIMSAGQSRGLTNIASGMNMALDEVFTTAHGNRTSARNIMFVITDGSDNYDVLAAQKRAAQRGIAIFALGVGKSVNMQQLLKVTGEAKNVIMAPNFDSLHNMLPTVCAELADTTGSGKTSTVGWTKCCKCPSPLFGSSLRKALLILISYCVLISWVLLLCFTAIATALYTTFIYTIYSFCASIDDQCFDFTVFKPAFSHMMTDKNAAIIFCQDKKEALCSTEFDCSGRFIAAFIMCLIALIGLINLLTCMVTYEIRPRQDQIRSSFNYYEGDGRGKKYSLVMNVKDG</sequence>
<evidence type="ECO:0000259" key="2">
    <source>
        <dbReference type="PROSITE" id="PS50234"/>
    </source>
</evidence>